<dbReference type="RefSeq" id="WP_106501038.1">
    <property type="nucleotide sequence ID" value="NZ_PXVC01000135.1"/>
</dbReference>
<dbReference type="AlphaFoldDB" id="A0A2P7EB14"/>
<dbReference type="InterPro" id="IPR002514">
    <property type="entry name" value="Transposase_8"/>
</dbReference>
<dbReference type="Proteomes" id="UP000240206">
    <property type="component" value="Unassembled WGS sequence"/>
</dbReference>
<gene>
    <name evidence="1" type="ORF">C7K08_13325</name>
</gene>
<dbReference type="GO" id="GO:0043565">
    <property type="term" value="F:sequence-specific DNA binding"/>
    <property type="evidence" value="ECO:0007669"/>
    <property type="project" value="InterPro"/>
</dbReference>
<reference evidence="2" key="1">
    <citation type="submission" date="2018-03" db="EMBL/GenBank/DDBJ databases">
        <title>Ecological and genomic features of two cosmopolitan and abundant freshwater picocyanobacteria.</title>
        <authorList>
            <person name="Cabello-Yeves P.J."/>
            <person name="Picazo A."/>
            <person name="Camacho A."/>
            <person name="Callieri C."/>
            <person name="Rosselli R."/>
            <person name="Roda-Garcia J."/>
            <person name="Coutinho F.H."/>
            <person name="Rodriguez-Valera F."/>
        </authorList>
    </citation>
    <scope>NUCLEOTIDE SEQUENCE [LARGE SCALE GENOMIC DNA]</scope>
    <source>
        <strain evidence="2">Tous</strain>
    </source>
</reference>
<dbReference type="Gene3D" id="1.10.10.10">
    <property type="entry name" value="Winged helix-like DNA-binding domain superfamily/Winged helix DNA-binding domain"/>
    <property type="match status" value="1"/>
</dbReference>
<organism evidence="1 2">
    <name type="scientific">Synechococcus lacustris str. Tous</name>
    <dbReference type="NCBI Taxonomy" id="1910958"/>
    <lineage>
        <taxon>Bacteria</taxon>
        <taxon>Bacillati</taxon>
        <taxon>Cyanobacteriota</taxon>
        <taxon>Cyanophyceae</taxon>
        <taxon>Synechococcales</taxon>
        <taxon>Synechococcaceae</taxon>
        <taxon>Synechococcus</taxon>
    </lineage>
</organism>
<evidence type="ECO:0000313" key="1">
    <source>
        <dbReference type="EMBL" id="PSI00404.1"/>
    </source>
</evidence>
<dbReference type="Pfam" id="PF01527">
    <property type="entry name" value="HTH_Tnp_1"/>
    <property type="match status" value="1"/>
</dbReference>
<evidence type="ECO:0000313" key="2">
    <source>
        <dbReference type="Proteomes" id="UP000240206"/>
    </source>
</evidence>
<name>A0A2P7EB14_9SYNE</name>
<protein>
    <recommendedName>
        <fullName evidence="3">Transposase</fullName>
    </recommendedName>
</protein>
<evidence type="ECO:0008006" key="3">
    <source>
        <dbReference type="Google" id="ProtNLM"/>
    </source>
</evidence>
<dbReference type="SUPFAM" id="SSF48295">
    <property type="entry name" value="TrpR-like"/>
    <property type="match status" value="1"/>
</dbReference>
<accession>A0A2P7EB14</accession>
<sequence length="67" mass="7730">MNTMNTPFKPRRYNDAQKAEAINFCLKEKLSCAKAAQRLGLHPSSLSRWLRQVTLIKEKHYPLIVAC</sequence>
<comment type="caution">
    <text evidence="1">The sequence shown here is derived from an EMBL/GenBank/DDBJ whole genome shotgun (WGS) entry which is preliminary data.</text>
</comment>
<dbReference type="GO" id="GO:0004803">
    <property type="term" value="F:transposase activity"/>
    <property type="evidence" value="ECO:0007669"/>
    <property type="project" value="InterPro"/>
</dbReference>
<dbReference type="InterPro" id="IPR010921">
    <property type="entry name" value="Trp_repressor/repl_initiator"/>
</dbReference>
<keyword evidence="2" id="KW-1185">Reference proteome</keyword>
<dbReference type="InterPro" id="IPR036388">
    <property type="entry name" value="WH-like_DNA-bd_sf"/>
</dbReference>
<proteinExistence type="predicted"/>
<dbReference type="EMBL" id="PXVC01000135">
    <property type="protein sequence ID" value="PSI00404.1"/>
    <property type="molecule type" value="Genomic_DNA"/>
</dbReference>
<dbReference type="GO" id="GO:0006313">
    <property type="term" value="P:DNA transposition"/>
    <property type="evidence" value="ECO:0007669"/>
    <property type="project" value="InterPro"/>
</dbReference>